<dbReference type="RefSeq" id="WP_101966622.1">
    <property type="nucleotide sequence ID" value="NZ_PDFK01000003.1"/>
</dbReference>
<evidence type="ECO:0000313" key="2">
    <source>
        <dbReference type="Proteomes" id="UP000234956"/>
    </source>
</evidence>
<protein>
    <submittedName>
        <fullName evidence="1">Uncharacterized protein</fullName>
    </submittedName>
</protein>
<dbReference type="Proteomes" id="UP000234956">
    <property type="component" value="Unassembled WGS sequence"/>
</dbReference>
<dbReference type="Pfam" id="PF20317">
    <property type="entry name" value="HTH_60"/>
    <property type="match status" value="1"/>
</dbReference>
<dbReference type="InterPro" id="IPR046930">
    <property type="entry name" value="HTH_60"/>
</dbReference>
<name>A0A2I0UZ49_9BACI</name>
<proteinExistence type="predicted"/>
<sequence>MPEFKKRAEVSFITNISRFDYLKEQLQEVAGKFNFNHLQLSKIVDLPINELESLLNGKGNITTDQQEIIEHKLAKLCFGFQGFDAKERATLLLNDLVKDYMFSTASIAKIIHVEEKELNDFRQAQVMDREAELKICVNVILLHFVLHN</sequence>
<accession>A0A2I0UZ49</accession>
<organism evidence="1 2">
    <name type="scientific">Lysinibacillus fusiformis</name>
    <dbReference type="NCBI Taxonomy" id="28031"/>
    <lineage>
        <taxon>Bacteria</taxon>
        <taxon>Bacillati</taxon>
        <taxon>Bacillota</taxon>
        <taxon>Bacilli</taxon>
        <taxon>Bacillales</taxon>
        <taxon>Bacillaceae</taxon>
        <taxon>Lysinibacillus</taxon>
    </lineage>
</organism>
<evidence type="ECO:0000313" key="1">
    <source>
        <dbReference type="EMBL" id="PKU51279.1"/>
    </source>
</evidence>
<reference evidence="1 2" key="1">
    <citation type="submission" date="2017-10" db="EMBL/GenBank/DDBJ databases">
        <title>Draft genome of Lysinibacillus fusiformis strain Juneja, a laboratory-derived pathogen of Drosophila melanogaster.</title>
        <authorList>
            <person name="Smith B.R."/>
            <person name="Unckless R.L."/>
        </authorList>
    </citation>
    <scope>NUCLEOTIDE SEQUENCE [LARGE SCALE GENOMIC DNA]</scope>
    <source>
        <strain evidence="1 2">Juneja</strain>
    </source>
</reference>
<dbReference type="EMBL" id="PDFK01000003">
    <property type="protein sequence ID" value="PKU51279.1"/>
    <property type="molecule type" value="Genomic_DNA"/>
</dbReference>
<comment type="caution">
    <text evidence="1">The sequence shown here is derived from an EMBL/GenBank/DDBJ whole genome shotgun (WGS) entry which is preliminary data.</text>
</comment>
<gene>
    <name evidence="1" type="ORF">CRI88_11180</name>
</gene>
<dbReference type="AlphaFoldDB" id="A0A2I0UZ49"/>